<dbReference type="InterPro" id="IPR001173">
    <property type="entry name" value="Glyco_trans_2-like"/>
</dbReference>
<dbReference type="Proteomes" id="UP000239151">
    <property type="component" value="Unassembled WGS sequence"/>
</dbReference>
<evidence type="ECO:0000313" key="3">
    <source>
        <dbReference type="Proteomes" id="UP000239151"/>
    </source>
</evidence>
<sequence>MMIKEQSLNNLFISVIIPMYNRSKTIIECLDSVCAQTFKNIEIIVVDDFSTDNSIDLVSSYRDNRVKLIRLEKNSGAQVARNRGIIEAKGEWIAFNDSDDLWEKDKLEIQTKELEKINFNKDTVIHSNCFCLDKNNSNFWEWKLPIIERDSYTSLLEKSSPMFQALLTSKKALLEIGLLDENVPSYQEWDTSIRLAKKCKFIHIEKPLFTYIFHDGETISKNHKRDIEGYLYIINKFKKELQEYNFYEKHINQLSKRANSFSLFQEAEEILKMI</sequence>
<dbReference type="CDD" id="cd00761">
    <property type="entry name" value="Glyco_tranf_GTA_type"/>
    <property type="match status" value="1"/>
</dbReference>
<dbReference type="GO" id="GO:0016758">
    <property type="term" value="F:hexosyltransferase activity"/>
    <property type="evidence" value="ECO:0007669"/>
    <property type="project" value="UniProtKB-ARBA"/>
</dbReference>
<dbReference type="Gene3D" id="3.90.550.10">
    <property type="entry name" value="Spore Coat Polysaccharide Biosynthesis Protein SpsA, Chain A"/>
    <property type="match status" value="1"/>
</dbReference>
<evidence type="ECO:0000313" key="2">
    <source>
        <dbReference type="EMBL" id="PRM98211.1"/>
    </source>
</evidence>
<gene>
    <name evidence="2" type="ORF">CJ670_04025</name>
</gene>
<dbReference type="AlphaFoldDB" id="A0A2S9THB8"/>
<evidence type="ECO:0000259" key="1">
    <source>
        <dbReference type="Pfam" id="PF00535"/>
    </source>
</evidence>
<dbReference type="Pfam" id="PF00535">
    <property type="entry name" value="Glycos_transf_2"/>
    <property type="match status" value="1"/>
</dbReference>
<dbReference type="InterPro" id="IPR029044">
    <property type="entry name" value="Nucleotide-diphossugar_trans"/>
</dbReference>
<comment type="caution">
    <text evidence="2">The sequence shown here is derived from an EMBL/GenBank/DDBJ whole genome shotgun (WGS) entry which is preliminary data.</text>
</comment>
<proteinExistence type="predicted"/>
<dbReference type="PANTHER" id="PTHR22916:SF3">
    <property type="entry name" value="UDP-GLCNAC:BETAGAL BETA-1,3-N-ACETYLGLUCOSAMINYLTRANSFERASE-LIKE PROTEIN 1"/>
    <property type="match status" value="1"/>
</dbReference>
<name>A0A2S9THB8_9BACT</name>
<organism evidence="2 3">
    <name type="scientific">Aliarcobacter cryaerophilus</name>
    <dbReference type="NCBI Taxonomy" id="28198"/>
    <lineage>
        <taxon>Bacteria</taxon>
        <taxon>Pseudomonadati</taxon>
        <taxon>Campylobacterota</taxon>
        <taxon>Epsilonproteobacteria</taxon>
        <taxon>Campylobacterales</taxon>
        <taxon>Arcobacteraceae</taxon>
        <taxon>Aliarcobacter</taxon>
    </lineage>
</organism>
<protein>
    <recommendedName>
        <fullName evidence="1">Glycosyltransferase 2-like domain-containing protein</fullName>
    </recommendedName>
</protein>
<dbReference type="SUPFAM" id="SSF53448">
    <property type="entry name" value="Nucleotide-diphospho-sugar transferases"/>
    <property type="match status" value="1"/>
</dbReference>
<dbReference type="EMBL" id="NXGI01000005">
    <property type="protein sequence ID" value="PRM98211.1"/>
    <property type="molecule type" value="Genomic_DNA"/>
</dbReference>
<feature type="domain" description="Glycosyltransferase 2-like" evidence="1">
    <location>
        <begin position="14"/>
        <end position="125"/>
    </location>
</feature>
<reference evidence="2 3" key="1">
    <citation type="submission" date="2017-09" db="EMBL/GenBank/DDBJ databases">
        <title>Reassesment of A. cryaerophilus.</title>
        <authorList>
            <person name="Perez-Cataluna A."/>
            <person name="Collado L."/>
            <person name="Salgado O."/>
            <person name="Lefinanco V."/>
            <person name="Figueras M.J."/>
        </authorList>
    </citation>
    <scope>NUCLEOTIDE SEQUENCE [LARGE SCALE GENOMIC DNA]</scope>
    <source>
        <strain evidence="2 3">LMG 9065</strain>
    </source>
</reference>
<accession>A0A2S9THB8</accession>
<dbReference type="PANTHER" id="PTHR22916">
    <property type="entry name" value="GLYCOSYLTRANSFERASE"/>
    <property type="match status" value="1"/>
</dbReference>